<dbReference type="STRING" id="157733.AB986_19875"/>
<dbReference type="InterPro" id="IPR035996">
    <property type="entry name" value="4pyrrol_Methylase_sf"/>
</dbReference>
<organism evidence="3 4">
    <name type="scientific">Guptibacillus hwajinpoensis</name>
    <dbReference type="NCBI Taxonomy" id="208199"/>
    <lineage>
        <taxon>Bacteria</taxon>
        <taxon>Bacillati</taxon>
        <taxon>Bacillota</taxon>
        <taxon>Bacilli</taxon>
        <taxon>Bacillales</taxon>
        <taxon>Guptibacillaceae</taxon>
        <taxon>Guptibacillus</taxon>
    </lineage>
</organism>
<protein>
    <recommendedName>
        <fullName evidence="5">MazG family protein</fullName>
    </recommendedName>
</protein>
<dbReference type="Pfam" id="PF00590">
    <property type="entry name" value="TP_methylase"/>
    <property type="match status" value="1"/>
</dbReference>
<dbReference type="InterPro" id="IPR014777">
    <property type="entry name" value="4pyrrole_Mease_sub1"/>
</dbReference>
<dbReference type="GO" id="GO:0046052">
    <property type="term" value="P:UTP catabolic process"/>
    <property type="evidence" value="ECO:0007669"/>
    <property type="project" value="TreeGrafter"/>
</dbReference>
<dbReference type="Gene3D" id="3.40.1010.10">
    <property type="entry name" value="Cobalt-precorrin-4 Transmethylase, Domain 1"/>
    <property type="match status" value="1"/>
</dbReference>
<dbReference type="OrthoDB" id="9808939at2"/>
<dbReference type="NCBIfam" id="NF007113">
    <property type="entry name" value="PRK09562.1"/>
    <property type="match status" value="1"/>
</dbReference>
<dbReference type="SUPFAM" id="SSF101386">
    <property type="entry name" value="all-alpha NTP pyrophosphatases"/>
    <property type="match status" value="2"/>
</dbReference>
<dbReference type="GO" id="GO:0046061">
    <property type="term" value="P:dATP catabolic process"/>
    <property type="evidence" value="ECO:0007669"/>
    <property type="project" value="TreeGrafter"/>
</dbReference>
<dbReference type="AlphaFoldDB" id="A0A0J6CS37"/>
<evidence type="ECO:0000313" key="4">
    <source>
        <dbReference type="Proteomes" id="UP000035996"/>
    </source>
</evidence>
<dbReference type="GO" id="GO:0008168">
    <property type="term" value="F:methyltransferase activity"/>
    <property type="evidence" value="ECO:0007669"/>
    <property type="project" value="InterPro"/>
</dbReference>
<feature type="domain" description="Tetrapyrrole methylase" evidence="1">
    <location>
        <begin position="4"/>
        <end position="206"/>
    </location>
</feature>
<gene>
    <name evidence="3" type="ORF">AB986_19875</name>
</gene>
<dbReference type="InterPro" id="IPR000878">
    <property type="entry name" value="4pyrrol_Mease"/>
</dbReference>
<proteinExistence type="predicted"/>
<dbReference type="InterPro" id="IPR011551">
    <property type="entry name" value="NTP_PyrPHydrolase_MazG"/>
</dbReference>
<dbReference type="CDD" id="cd11529">
    <property type="entry name" value="NTP-PPase_MazG_Cterm"/>
    <property type="match status" value="1"/>
</dbReference>
<dbReference type="GO" id="GO:0047429">
    <property type="term" value="F:nucleoside triphosphate diphosphatase activity"/>
    <property type="evidence" value="ECO:0007669"/>
    <property type="project" value="InterPro"/>
</dbReference>
<dbReference type="InterPro" id="IPR004518">
    <property type="entry name" value="MazG-like_dom"/>
</dbReference>
<evidence type="ECO:0000259" key="2">
    <source>
        <dbReference type="Pfam" id="PF03819"/>
    </source>
</evidence>
<name>A0A0J6CS37_9BACL</name>
<reference evidence="3" key="1">
    <citation type="submission" date="2015-06" db="EMBL/GenBank/DDBJ databases">
        <authorList>
            <person name="Liu B."/>
            <person name="Wang J."/>
            <person name="Zhu Y."/>
            <person name="Liu G."/>
            <person name="Chen Q."/>
            <person name="Zheng C."/>
            <person name="Che J."/>
            <person name="Ge C."/>
            <person name="Shi H."/>
            <person name="Pan Z."/>
            <person name="Liu X."/>
        </authorList>
    </citation>
    <scope>NUCLEOTIDE SEQUENCE [LARGE SCALE GENOMIC DNA]</scope>
    <source>
        <strain evidence="3">DSM 16346</strain>
    </source>
</reference>
<dbReference type="InterPro" id="IPR048011">
    <property type="entry name" value="NTP-PPase_MazG-like_C"/>
</dbReference>
<dbReference type="CDD" id="cd11528">
    <property type="entry name" value="NTP-PPase_MazG_Nterm"/>
    <property type="match status" value="1"/>
</dbReference>
<feature type="domain" description="NTP pyrophosphohydrolase MazG-like" evidence="2">
    <location>
        <begin position="254"/>
        <end position="327"/>
    </location>
</feature>
<dbReference type="FunFam" id="1.10.287.1080:FF:000003">
    <property type="entry name" value="Nucleoside triphosphate pyrophosphohydrolase"/>
    <property type="match status" value="1"/>
</dbReference>
<dbReference type="Proteomes" id="UP000035996">
    <property type="component" value="Unassembled WGS sequence"/>
</dbReference>
<dbReference type="InterPro" id="IPR024180">
    <property type="entry name" value="Tetrapyrrole_Mease/MazG_pred"/>
</dbReference>
<dbReference type="FunFam" id="1.10.287.1080:FF:000001">
    <property type="entry name" value="Nucleoside triphosphate pyrophosphohydrolase"/>
    <property type="match status" value="1"/>
</dbReference>
<dbReference type="GO" id="GO:0046076">
    <property type="term" value="P:dTTP catabolic process"/>
    <property type="evidence" value="ECO:0007669"/>
    <property type="project" value="TreeGrafter"/>
</dbReference>
<keyword evidence="4" id="KW-1185">Reference proteome</keyword>
<dbReference type="SUPFAM" id="SSF53790">
    <property type="entry name" value="Tetrapyrrole methylase"/>
    <property type="match status" value="1"/>
</dbReference>
<dbReference type="Gene3D" id="1.10.287.1080">
    <property type="entry name" value="MazG-like"/>
    <property type="match status" value="2"/>
</dbReference>
<dbReference type="GO" id="GO:0006950">
    <property type="term" value="P:response to stress"/>
    <property type="evidence" value="ECO:0007669"/>
    <property type="project" value="UniProtKB-ARBA"/>
</dbReference>
<dbReference type="EMBL" id="LELK01000012">
    <property type="protein sequence ID" value="KMM35993.1"/>
    <property type="molecule type" value="Genomic_DNA"/>
</dbReference>
<evidence type="ECO:0000313" key="3">
    <source>
        <dbReference type="EMBL" id="KMM35993.1"/>
    </source>
</evidence>
<dbReference type="GO" id="GO:0046047">
    <property type="term" value="P:TTP catabolic process"/>
    <property type="evidence" value="ECO:0007669"/>
    <property type="project" value="TreeGrafter"/>
</dbReference>
<dbReference type="RefSeq" id="WP_048313395.1">
    <property type="nucleotide sequence ID" value="NZ_CP119526.1"/>
</dbReference>
<dbReference type="PANTHER" id="PTHR30522:SF0">
    <property type="entry name" value="NUCLEOSIDE TRIPHOSPHATE PYROPHOSPHOHYDROLASE"/>
    <property type="match status" value="1"/>
</dbReference>
<dbReference type="InterPro" id="IPR048015">
    <property type="entry name" value="NTP-PPase_MazG-like_N"/>
</dbReference>
<feature type="domain" description="NTP pyrophosphohydrolase MazG-like" evidence="2">
    <location>
        <begin position="391"/>
        <end position="452"/>
    </location>
</feature>
<dbReference type="GO" id="GO:0006203">
    <property type="term" value="P:dGTP catabolic process"/>
    <property type="evidence" value="ECO:0007669"/>
    <property type="project" value="TreeGrafter"/>
</dbReference>
<evidence type="ECO:0000259" key="1">
    <source>
        <dbReference type="Pfam" id="PF00590"/>
    </source>
</evidence>
<comment type="caution">
    <text evidence="3">The sequence shown here is derived from an EMBL/GenBank/DDBJ whole genome shotgun (WGS) entry which is preliminary data.</text>
</comment>
<dbReference type="PATRIC" id="fig|157733.3.peg.2135"/>
<dbReference type="GO" id="GO:0046081">
    <property type="term" value="P:dUTP catabolic process"/>
    <property type="evidence" value="ECO:0007669"/>
    <property type="project" value="TreeGrafter"/>
</dbReference>
<dbReference type="PANTHER" id="PTHR30522">
    <property type="entry name" value="NUCLEOSIDE TRIPHOSPHATE PYROPHOSPHOHYDROLASE"/>
    <property type="match status" value="1"/>
</dbReference>
<dbReference type="PIRSF" id="PIRSF002845">
    <property type="entry name" value="Ttrprl_mtas_MazG"/>
    <property type="match status" value="1"/>
</dbReference>
<sequence>MTQITIVGTGAGDLSQLSLGSYRTLQSAERIFARTLDHPVLRELIEDGILMTGFDAIYEDHNSFESTYRAIVDRLFEEAKKGSLVYAVPGHPMMAESTVQLLLEEQEMHGIEVIVAGGQSFLDALFTAVRIDPIEGCQILDATRFAKPEVQVRNHLIFVQVYDQFTASNVKLTLMELLPDDYEVTVLQAVGSREEKVIKVPLYELDRAMEVNNLTAVYVPPVRDEKLLYHDFGWLRQVVATLRAPGGCPWDMKQTHQSLKKYLIEESYEVLEAIDEDDEDHLAEELGDVLLQVLLHAQIGEEEGMFTVDDVIQNLSDKLIRRHPHVFGDEKVETAEEVAGLWNRVKEGEKEISPSQFDDVTKGLPGLMRANELQKTAAKVGFDWDEVEPIWQKIQEELSEFKEAVQEKTFEDQEDELGDLIFALVNLARFYKIDPEVAVHRTNQKFIARFQHIEKRVKEKGLQLEKLSLEELDHFWEEAKQKGIK</sequence>
<accession>A0A0J6CS37</accession>
<dbReference type="CDD" id="cd11723">
    <property type="entry name" value="YabN_N_like"/>
    <property type="match status" value="1"/>
</dbReference>
<dbReference type="Pfam" id="PF03819">
    <property type="entry name" value="MazG"/>
    <property type="match status" value="2"/>
</dbReference>
<evidence type="ECO:0008006" key="5">
    <source>
        <dbReference type="Google" id="ProtNLM"/>
    </source>
</evidence>
<dbReference type="InterPro" id="IPR035013">
    <property type="entry name" value="YabN_N"/>
</dbReference>
<dbReference type="NCBIfam" id="TIGR00444">
    <property type="entry name" value="mazG"/>
    <property type="match status" value="1"/>
</dbReference>